<organism evidence="5 6">
    <name type="scientific">Choiromyces venosus 120613-1</name>
    <dbReference type="NCBI Taxonomy" id="1336337"/>
    <lineage>
        <taxon>Eukaryota</taxon>
        <taxon>Fungi</taxon>
        <taxon>Dikarya</taxon>
        <taxon>Ascomycota</taxon>
        <taxon>Pezizomycotina</taxon>
        <taxon>Pezizomycetes</taxon>
        <taxon>Pezizales</taxon>
        <taxon>Tuberaceae</taxon>
        <taxon>Choiromyces</taxon>
    </lineage>
</organism>
<keyword evidence="2" id="KW-0732">Signal</keyword>
<gene>
    <name evidence="5" type="ORF">L873DRAFT_1804578</name>
</gene>
<dbReference type="Proteomes" id="UP000276215">
    <property type="component" value="Unassembled WGS sequence"/>
</dbReference>
<dbReference type="Pfam" id="PF26335">
    <property type="entry name" value="ARB_00930_C"/>
    <property type="match status" value="1"/>
</dbReference>
<dbReference type="PANTHER" id="PTHR22935:SF95">
    <property type="entry name" value="BETA-LACTAMASE-LIKE 1-RELATED"/>
    <property type="match status" value="1"/>
</dbReference>
<dbReference type="InterPro" id="IPR001466">
    <property type="entry name" value="Beta-lactam-related"/>
</dbReference>
<dbReference type="SUPFAM" id="SSF56601">
    <property type="entry name" value="beta-lactamase/transpeptidase-like"/>
    <property type="match status" value="1"/>
</dbReference>
<evidence type="ECO:0000313" key="6">
    <source>
        <dbReference type="Proteomes" id="UP000276215"/>
    </source>
</evidence>
<dbReference type="InterPro" id="IPR051478">
    <property type="entry name" value="Beta-lactamase-like_AB/R"/>
</dbReference>
<keyword evidence="6" id="KW-1185">Reference proteome</keyword>
<dbReference type="EMBL" id="ML120377">
    <property type="protein sequence ID" value="RPB00822.1"/>
    <property type="molecule type" value="Genomic_DNA"/>
</dbReference>
<dbReference type="AlphaFoldDB" id="A0A3N4JVE7"/>
<protein>
    <submittedName>
        <fullName evidence="5">Beta-lactamase/transpeptidase-like protein</fullName>
    </submittedName>
</protein>
<dbReference type="Pfam" id="PF00144">
    <property type="entry name" value="Beta-lactamase"/>
    <property type="match status" value="1"/>
</dbReference>
<dbReference type="PANTHER" id="PTHR22935">
    <property type="entry name" value="PENICILLIN-BINDING PROTEIN"/>
    <property type="match status" value="1"/>
</dbReference>
<sequence>MHSHNNFILPVLLQILLLPAATAKCYPPGATFPIPDYSLVPPPNIKLPASADAPWPTNTTSYAVEVTAAEKTIFSAYHTADILGEYLDGEPSNVTGDTYFRIASNTKVFTVLAVMLTEGMSLDDSILKYIPELMDGEGGVEWEDVTLGALGGHFGGIVREYAAFDLFGHGDEGDLLKDPVSHGFPPLPRSAGPPCGITEGDVPCTWKQFTSGFSARRPVYPPQAIATYCNAGFMLLSLSLERHTKTSFEKIVQDKILTPLNLTSTFYKPRDSAGVIPHGRNDWSWNEGIKNAAGGLYASSTDLSKFLRSLLNHGAGLGGVGMTRGRMNGWLKGGSRTGSPWSEYGTPWEVVYSDTLAPDGHVVSVITKGGALKGYFSTIIILPDYGLAANVLVSGAATADRYLRDSIIEQLVPWAHSHALSQATTFTGIYSALPTTGINTTITLTTTPNLPGLGVETFISNGTDMKAFAASYYQDYADILTPGEVDFRLFPTGIGKVWRMSVNFIPHEKKQETVWSRACFTDIDVWAYAGQSVSEFIFHEGEEKAVVVGVGLPAFRISLAKQEGQKEEEEEEVHGELR</sequence>
<accession>A0A3N4JVE7</accession>
<evidence type="ECO:0000256" key="2">
    <source>
        <dbReference type="SAM" id="SignalP"/>
    </source>
</evidence>
<dbReference type="InterPro" id="IPR058664">
    <property type="entry name" value="ARB_00930-like_C"/>
</dbReference>
<evidence type="ECO:0000313" key="5">
    <source>
        <dbReference type="EMBL" id="RPB00822.1"/>
    </source>
</evidence>
<dbReference type="OrthoDB" id="10250282at2759"/>
<feature type="signal peptide" evidence="2">
    <location>
        <begin position="1"/>
        <end position="23"/>
    </location>
</feature>
<dbReference type="STRING" id="1336337.A0A3N4JVE7"/>
<comment type="similarity">
    <text evidence="1">Belongs to the beta-lactamase family.</text>
</comment>
<name>A0A3N4JVE7_9PEZI</name>
<feature type="chain" id="PRO_5018128741" evidence="2">
    <location>
        <begin position="24"/>
        <end position="578"/>
    </location>
</feature>
<feature type="domain" description="Beta-lactamase-like ARB-00930-like C-terminal" evidence="4">
    <location>
        <begin position="422"/>
        <end position="562"/>
    </location>
</feature>
<dbReference type="Gene3D" id="3.40.710.10">
    <property type="entry name" value="DD-peptidase/beta-lactamase superfamily"/>
    <property type="match status" value="1"/>
</dbReference>
<feature type="domain" description="Beta-lactamase-related" evidence="3">
    <location>
        <begin position="63"/>
        <end position="401"/>
    </location>
</feature>
<dbReference type="InterPro" id="IPR012338">
    <property type="entry name" value="Beta-lactam/transpept-like"/>
</dbReference>
<evidence type="ECO:0000259" key="3">
    <source>
        <dbReference type="Pfam" id="PF00144"/>
    </source>
</evidence>
<evidence type="ECO:0000259" key="4">
    <source>
        <dbReference type="Pfam" id="PF26335"/>
    </source>
</evidence>
<reference evidence="5 6" key="1">
    <citation type="journal article" date="2018" name="Nat. Ecol. Evol.">
        <title>Pezizomycetes genomes reveal the molecular basis of ectomycorrhizal truffle lifestyle.</title>
        <authorList>
            <person name="Murat C."/>
            <person name="Payen T."/>
            <person name="Noel B."/>
            <person name="Kuo A."/>
            <person name="Morin E."/>
            <person name="Chen J."/>
            <person name="Kohler A."/>
            <person name="Krizsan K."/>
            <person name="Balestrini R."/>
            <person name="Da Silva C."/>
            <person name="Montanini B."/>
            <person name="Hainaut M."/>
            <person name="Levati E."/>
            <person name="Barry K.W."/>
            <person name="Belfiori B."/>
            <person name="Cichocki N."/>
            <person name="Clum A."/>
            <person name="Dockter R.B."/>
            <person name="Fauchery L."/>
            <person name="Guy J."/>
            <person name="Iotti M."/>
            <person name="Le Tacon F."/>
            <person name="Lindquist E.A."/>
            <person name="Lipzen A."/>
            <person name="Malagnac F."/>
            <person name="Mello A."/>
            <person name="Molinier V."/>
            <person name="Miyauchi S."/>
            <person name="Poulain J."/>
            <person name="Riccioni C."/>
            <person name="Rubini A."/>
            <person name="Sitrit Y."/>
            <person name="Splivallo R."/>
            <person name="Traeger S."/>
            <person name="Wang M."/>
            <person name="Zifcakova L."/>
            <person name="Wipf D."/>
            <person name="Zambonelli A."/>
            <person name="Paolocci F."/>
            <person name="Nowrousian M."/>
            <person name="Ottonello S."/>
            <person name="Baldrian P."/>
            <person name="Spatafora J.W."/>
            <person name="Henrissat B."/>
            <person name="Nagy L.G."/>
            <person name="Aury J.M."/>
            <person name="Wincker P."/>
            <person name="Grigoriev I.V."/>
            <person name="Bonfante P."/>
            <person name="Martin F.M."/>
        </authorList>
    </citation>
    <scope>NUCLEOTIDE SEQUENCE [LARGE SCALE GENOMIC DNA]</scope>
    <source>
        <strain evidence="5 6">120613-1</strain>
    </source>
</reference>
<evidence type="ECO:0000256" key="1">
    <source>
        <dbReference type="ARBA" id="ARBA00038473"/>
    </source>
</evidence>
<proteinExistence type="inferred from homology"/>